<dbReference type="PANTHER" id="PTHR24104:SF25">
    <property type="entry name" value="PROTEIN LIN-41"/>
    <property type="match status" value="1"/>
</dbReference>
<keyword evidence="9" id="KW-1185">Reference proteome</keyword>
<accession>A0AA36I2H1</accession>
<evidence type="ECO:0000256" key="5">
    <source>
        <dbReference type="PROSITE-ProRule" id="PRU00087"/>
    </source>
</evidence>
<dbReference type="Gene3D" id="2.120.10.30">
    <property type="entry name" value="TolB, C-terminal domain"/>
    <property type="match status" value="3"/>
</dbReference>
<dbReference type="Gene3D" id="2.60.40.10">
    <property type="entry name" value="Immunoglobulins"/>
    <property type="match status" value="1"/>
</dbReference>
<dbReference type="SUPFAM" id="SSF81296">
    <property type="entry name" value="E set domains"/>
    <property type="match status" value="1"/>
</dbReference>
<keyword evidence="7" id="KW-0732">Signal</keyword>
<dbReference type="AlphaFoldDB" id="A0AA36I2H1"/>
<keyword evidence="4" id="KW-0862">Zinc</keyword>
<evidence type="ECO:0000313" key="8">
    <source>
        <dbReference type="EMBL" id="CAJ1379812.1"/>
    </source>
</evidence>
<dbReference type="GO" id="GO:0005737">
    <property type="term" value="C:cytoplasm"/>
    <property type="evidence" value="ECO:0007669"/>
    <property type="project" value="UniProtKB-SubCell"/>
</dbReference>
<keyword evidence="2" id="KW-0677">Repeat</keyword>
<organism evidence="8 9">
    <name type="scientific">Effrenium voratum</name>
    <dbReference type="NCBI Taxonomy" id="2562239"/>
    <lineage>
        <taxon>Eukaryota</taxon>
        <taxon>Sar</taxon>
        <taxon>Alveolata</taxon>
        <taxon>Dinophyceae</taxon>
        <taxon>Suessiales</taxon>
        <taxon>Symbiodiniaceae</taxon>
        <taxon>Effrenium</taxon>
    </lineage>
</organism>
<keyword evidence="1" id="KW-0479">Metal-binding</keyword>
<feature type="chain" id="PRO_5041345428" evidence="7">
    <location>
        <begin position="16"/>
        <end position="469"/>
    </location>
</feature>
<dbReference type="PROSITE" id="PS51125">
    <property type="entry name" value="NHL"/>
    <property type="match status" value="2"/>
</dbReference>
<feature type="non-terminal residue" evidence="8">
    <location>
        <position position="469"/>
    </location>
</feature>
<evidence type="ECO:0000256" key="3">
    <source>
        <dbReference type="ARBA" id="ARBA00022771"/>
    </source>
</evidence>
<name>A0AA36I2H1_9DINO</name>
<evidence type="ECO:0000256" key="7">
    <source>
        <dbReference type="SAM" id="SignalP"/>
    </source>
</evidence>
<proteinExistence type="predicted"/>
<comment type="caution">
    <text evidence="8">The sequence shown here is derived from an EMBL/GenBank/DDBJ whole genome shotgun (WGS) entry which is preliminary data.</text>
</comment>
<protein>
    <submittedName>
        <fullName evidence="8">Uncharacterized protein</fullName>
    </submittedName>
</protein>
<evidence type="ECO:0000256" key="4">
    <source>
        <dbReference type="ARBA" id="ARBA00022833"/>
    </source>
</evidence>
<dbReference type="InterPro" id="IPR013783">
    <property type="entry name" value="Ig-like_fold"/>
</dbReference>
<dbReference type="InterPro" id="IPR050952">
    <property type="entry name" value="TRIM-NHL_E3_ligases"/>
</dbReference>
<sequence>MWRILLPALLAAAYASPEALVADDEANALGLLQHKGEKTATEMMSAELAVNMSQPGLAFLEDGEARFRCGVIYCADAHGNFCCRQSLGAVCCGPGARCKSGGGLAMLNNSDFAEKIVEWGQVGEKSTYASLSFAKGPGLGVLKVNNKSFLWVFACDREGQRRTEGGDQVVATLSHPEEFQDVEVEDLQDGRYKVTFLPLTPGSYSLQVSIGPEGASEDLNGCPFQLEVRPPTVYHTIGVEADAEGKSQLGSPGEPHVPDRMGCVHHPSGVAFDHTGRYLFIVDQSNHRVQVFDSQTQEVLGAYGSKGLGLTNFDTPCGIVADRENKVIVSDLLNHRLQILEFHPRSQELVFLRTVGHEGSGLGQFSFPKGLGLTENGCLLVCDSANHRVQVLDMEGFKPIREFGSFGSGDGQFDSPLAATISCTGDILISDGNNRVQVFDAKGTFLRSFGVRGKKDGFFHYPVGIAVND</sequence>
<dbReference type="EMBL" id="CAUJNA010000660">
    <property type="protein sequence ID" value="CAJ1379812.1"/>
    <property type="molecule type" value="Genomic_DNA"/>
</dbReference>
<dbReference type="GO" id="GO:0061630">
    <property type="term" value="F:ubiquitin protein ligase activity"/>
    <property type="evidence" value="ECO:0007669"/>
    <property type="project" value="TreeGrafter"/>
</dbReference>
<dbReference type="GO" id="GO:0000209">
    <property type="term" value="P:protein polyubiquitination"/>
    <property type="evidence" value="ECO:0007669"/>
    <property type="project" value="TreeGrafter"/>
</dbReference>
<feature type="signal peptide" evidence="7">
    <location>
        <begin position="1"/>
        <end position="15"/>
    </location>
</feature>
<feature type="repeat" description="Filamin" evidence="5">
    <location>
        <begin position="124"/>
        <end position="228"/>
    </location>
</feature>
<dbReference type="GO" id="GO:0043161">
    <property type="term" value="P:proteasome-mediated ubiquitin-dependent protein catabolic process"/>
    <property type="evidence" value="ECO:0007669"/>
    <property type="project" value="TreeGrafter"/>
</dbReference>
<dbReference type="InterPro" id="IPR001298">
    <property type="entry name" value="Filamin/ABP280_rpt"/>
</dbReference>
<evidence type="ECO:0000313" key="9">
    <source>
        <dbReference type="Proteomes" id="UP001178507"/>
    </source>
</evidence>
<dbReference type="PROSITE" id="PS50194">
    <property type="entry name" value="FILAMIN_REPEAT"/>
    <property type="match status" value="1"/>
</dbReference>
<dbReference type="Proteomes" id="UP001178507">
    <property type="component" value="Unassembled WGS sequence"/>
</dbReference>
<feature type="repeat" description="NHL" evidence="6">
    <location>
        <begin position="403"/>
        <end position="442"/>
    </location>
</feature>
<feature type="repeat" description="NHL" evidence="6">
    <location>
        <begin position="352"/>
        <end position="395"/>
    </location>
</feature>
<evidence type="ECO:0000256" key="6">
    <source>
        <dbReference type="PROSITE-ProRule" id="PRU00504"/>
    </source>
</evidence>
<dbReference type="InterPro" id="IPR014756">
    <property type="entry name" value="Ig_E-set"/>
</dbReference>
<dbReference type="InterPro" id="IPR011042">
    <property type="entry name" value="6-blade_b-propeller_TolB-like"/>
</dbReference>
<evidence type="ECO:0000256" key="1">
    <source>
        <dbReference type="ARBA" id="ARBA00022723"/>
    </source>
</evidence>
<evidence type="ECO:0000256" key="2">
    <source>
        <dbReference type="ARBA" id="ARBA00022737"/>
    </source>
</evidence>
<dbReference type="Pfam" id="PF01436">
    <property type="entry name" value="NHL"/>
    <property type="match status" value="1"/>
</dbReference>
<gene>
    <name evidence="8" type="ORF">EVOR1521_LOCUS7940</name>
</gene>
<dbReference type="PANTHER" id="PTHR24104">
    <property type="entry name" value="E3 UBIQUITIN-PROTEIN LIGASE NHLRC1-RELATED"/>
    <property type="match status" value="1"/>
</dbReference>
<reference evidence="8" key="1">
    <citation type="submission" date="2023-08" db="EMBL/GenBank/DDBJ databases">
        <authorList>
            <person name="Chen Y."/>
            <person name="Shah S."/>
            <person name="Dougan E. K."/>
            <person name="Thang M."/>
            <person name="Chan C."/>
        </authorList>
    </citation>
    <scope>NUCLEOTIDE SEQUENCE</scope>
</reference>
<dbReference type="CDD" id="cd05819">
    <property type="entry name" value="NHL"/>
    <property type="match status" value="1"/>
</dbReference>
<keyword evidence="3" id="KW-0863">Zinc-finger</keyword>
<dbReference type="InterPro" id="IPR017868">
    <property type="entry name" value="Filamin/ABP280_repeat-like"/>
</dbReference>
<dbReference type="SUPFAM" id="SSF63829">
    <property type="entry name" value="Calcium-dependent phosphotriesterase"/>
    <property type="match status" value="1"/>
</dbReference>
<dbReference type="InterPro" id="IPR001258">
    <property type="entry name" value="NHL_repeat"/>
</dbReference>
<dbReference type="SMART" id="SM00557">
    <property type="entry name" value="IG_FLMN"/>
    <property type="match status" value="1"/>
</dbReference>
<dbReference type="GO" id="GO:0008270">
    <property type="term" value="F:zinc ion binding"/>
    <property type="evidence" value="ECO:0007669"/>
    <property type="project" value="UniProtKB-KW"/>
</dbReference>
<dbReference type="Pfam" id="PF00630">
    <property type="entry name" value="Filamin"/>
    <property type="match status" value="1"/>
</dbReference>